<name>A0ACB7HE90_MANES</name>
<comment type="caution">
    <text evidence="1">The sequence shown here is derived from an EMBL/GenBank/DDBJ whole genome shotgun (WGS) entry which is preliminary data.</text>
</comment>
<dbReference type="EMBL" id="CM004393">
    <property type="protein sequence ID" value="KAG8650481.1"/>
    <property type="molecule type" value="Genomic_DNA"/>
</dbReference>
<organism evidence="1 2">
    <name type="scientific">Manihot esculenta</name>
    <name type="common">Cassava</name>
    <name type="synonym">Jatropha manihot</name>
    <dbReference type="NCBI Taxonomy" id="3983"/>
    <lineage>
        <taxon>Eukaryota</taxon>
        <taxon>Viridiplantae</taxon>
        <taxon>Streptophyta</taxon>
        <taxon>Embryophyta</taxon>
        <taxon>Tracheophyta</taxon>
        <taxon>Spermatophyta</taxon>
        <taxon>Magnoliopsida</taxon>
        <taxon>eudicotyledons</taxon>
        <taxon>Gunneridae</taxon>
        <taxon>Pentapetalae</taxon>
        <taxon>rosids</taxon>
        <taxon>fabids</taxon>
        <taxon>Malpighiales</taxon>
        <taxon>Euphorbiaceae</taxon>
        <taxon>Crotonoideae</taxon>
        <taxon>Manihoteae</taxon>
        <taxon>Manihot</taxon>
    </lineage>
</organism>
<reference evidence="2" key="1">
    <citation type="journal article" date="2016" name="Nat. Biotechnol.">
        <title>Sequencing wild and cultivated cassava and related species reveals extensive interspecific hybridization and genetic diversity.</title>
        <authorList>
            <person name="Bredeson J.V."/>
            <person name="Lyons J.B."/>
            <person name="Prochnik S.E."/>
            <person name="Wu G.A."/>
            <person name="Ha C.M."/>
            <person name="Edsinger-Gonzales E."/>
            <person name="Grimwood J."/>
            <person name="Schmutz J."/>
            <person name="Rabbi I.Y."/>
            <person name="Egesi C."/>
            <person name="Nauluvula P."/>
            <person name="Lebot V."/>
            <person name="Ndunguru J."/>
            <person name="Mkamilo G."/>
            <person name="Bart R.S."/>
            <person name="Setter T.L."/>
            <person name="Gleadow R.M."/>
            <person name="Kulakow P."/>
            <person name="Ferguson M.E."/>
            <person name="Rounsley S."/>
            <person name="Rokhsar D.S."/>
        </authorList>
    </citation>
    <scope>NUCLEOTIDE SEQUENCE [LARGE SCALE GENOMIC DNA]</scope>
    <source>
        <strain evidence="2">cv. AM560-2</strain>
    </source>
</reference>
<keyword evidence="2" id="KW-1185">Reference proteome</keyword>
<sequence>MPLVFLFIFCCIVPLSADELPLYIPSDNFAFDCSPSYPSSDFKSTFASEKSFSFSSVSRTYALDPHYRDGEPKISACVFRKQNTYPFSVSTGPKFVRLYFKPMAYPGLMLSKALFSVSIDRYRVLTTSEGSYSKLPSDVSYFVRELCINVDSQILNVTFTPSSKISGSYAFFNKIEIVSMPSNLYIREDAPLPLIGQPSSYVMDNSTALELMYRINIGGELIPQPEDTGMFRLWTSDADYFVSDEAETSIIQSDVEIKSSSLGPAFAAPVQVYASARTVQGGSASNYSSRWSFPVDFGFYYLVRLHFCEISRRIQSEGQRVFRVYISNQSAEEHADIFHWSHGAGIPIFRDYIVNFSRPGDGIKYLSIATASDYGSYEGEGPILNGLEIFKLSDHFNNLAGNYPFGVRNSHLNVSDSKDHSSDDRVFTGVAYVLGWSVLVMNILFCFSLVVSNFKGHREKLKQGQSSNNCRIFSVAEIKSATNNFADTLLIGTGGFGMVYKGTIDGGTINVAIKRANPSSHQGFKEFQTEISMLSELRHSHLVSLIGYSMEDKEMILVYDYMARGTLRDHLYKSQKPPLPWKQRLKICIGAARGLHYLHTGAKGVIIHRDIKSTNILLDDKWVAKVSDFGLSKAGSSSLTQSKTKTHVSTMVKGTFGYLDPEYYRRQKLTEKSDVYSFGVVLFEILCARPAVLPMGEIEEEEEYEKASLAEWALHCCQMGTIEREIDPYLEGKIDPECFRIFTDIAKKCLAEKGIERPSMGDVLCNLELAMQKQNAADLLVEMGTKEAKMKLNGEACIEIEEGQCISSYNSN</sequence>
<gene>
    <name evidence="1" type="ORF">MANES_07G046400v8</name>
</gene>
<proteinExistence type="predicted"/>
<evidence type="ECO:0000313" key="1">
    <source>
        <dbReference type="EMBL" id="KAG8650481.1"/>
    </source>
</evidence>
<evidence type="ECO:0000313" key="2">
    <source>
        <dbReference type="Proteomes" id="UP000091857"/>
    </source>
</evidence>
<accession>A0ACB7HE90</accession>
<dbReference type="Proteomes" id="UP000091857">
    <property type="component" value="Chromosome 7"/>
</dbReference>
<protein>
    <submittedName>
        <fullName evidence="1">Uncharacterized protein</fullName>
    </submittedName>
</protein>